<dbReference type="AlphaFoldDB" id="A0A368T6R0"/>
<accession>A0A368T6R0</accession>
<protein>
    <submittedName>
        <fullName evidence="1">Uncharacterized protein</fullName>
    </submittedName>
</protein>
<keyword evidence="2" id="KW-1185">Reference proteome</keyword>
<sequence length="84" mass="9240">MTPKPQTLDDLLATAYEQILYASERAEIRETREDAAEVRGALWGARNVLQEAIHRFEEEETAARDLQIALETVTGPGDLLGGAS</sequence>
<organism evidence="1 2">
    <name type="scientific">Marinitenerispora sediminis</name>
    <dbReference type="NCBI Taxonomy" id="1931232"/>
    <lineage>
        <taxon>Bacteria</taxon>
        <taxon>Bacillati</taxon>
        <taxon>Actinomycetota</taxon>
        <taxon>Actinomycetes</taxon>
        <taxon>Streptosporangiales</taxon>
        <taxon>Nocardiopsidaceae</taxon>
        <taxon>Marinitenerispora</taxon>
    </lineage>
</organism>
<dbReference type="Proteomes" id="UP000253318">
    <property type="component" value="Unassembled WGS sequence"/>
</dbReference>
<reference evidence="1 2" key="1">
    <citation type="submission" date="2018-04" db="EMBL/GenBank/DDBJ databases">
        <title>Novel actinobacteria from marine sediment.</title>
        <authorList>
            <person name="Ng Z.Y."/>
            <person name="Tan G.Y.A."/>
        </authorList>
    </citation>
    <scope>NUCLEOTIDE SEQUENCE [LARGE SCALE GENOMIC DNA]</scope>
    <source>
        <strain evidence="1 2">TPS81</strain>
    </source>
</reference>
<evidence type="ECO:0000313" key="2">
    <source>
        <dbReference type="Proteomes" id="UP000253318"/>
    </source>
</evidence>
<proteinExistence type="predicted"/>
<name>A0A368T6R0_9ACTN</name>
<comment type="caution">
    <text evidence="1">The sequence shown here is derived from an EMBL/GenBank/DDBJ whole genome shotgun (WGS) entry which is preliminary data.</text>
</comment>
<evidence type="ECO:0000313" key="1">
    <source>
        <dbReference type="EMBL" id="RCV59338.1"/>
    </source>
</evidence>
<gene>
    <name evidence="1" type="ORF">DEF24_10230</name>
</gene>
<dbReference type="EMBL" id="QEIN01000063">
    <property type="protein sequence ID" value="RCV59338.1"/>
    <property type="molecule type" value="Genomic_DNA"/>
</dbReference>
<dbReference type="RefSeq" id="WP_114399888.1">
    <property type="nucleotide sequence ID" value="NZ_QEIM01000162.1"/>
</dbReference>